<dbReference type="AlphaFoldDB" id="A0A2T3HLB6"/>
<keyword evidence="3" id="KW-1185">Reference proteome</keyword>
<dbReference type="PANTHER" id="PTHR34109:SF1">
    <property type="entry name" value="VOC DOMAIN-CONTAINING PROTEIN"/>
    <property type="match status" value="1"/>
</dbReference>
<dbReference type="Gene3D" id="3.30.720.110">
    <property type="match status" value="1"/>
</dbReference>
<comment type="caution">
    <text evidence="2">The sequence shown here is derived from an EMBL/GenBank/DDBJ whole genome shotgun (WGS) entry which is preliminary data.</text>
</comment>
<evidence type="ECO:0000259" key="1">
    <source>
        <dbReference type="PROSITE" id="PS51819"/>
    </source>
</evidence>
<gene>
    <name evidence="2" type="ORF">C7T94_11430</name>
</gene>
<feature type="domain" description="VOC" evidence="1">
    <location>
        <begin position="8"/>
        <end position="125"/>
    </location>
</feature>
<dbReference type="RefSeq" id="WP_107215463.1">
    <property type="nucleotide sequence ID" value="NZ_KZ686269.1"/>
</dbReference>
<dbReference type="InterPro" id="IPR037523">
    <property type="entry name" value="VOC_core"/>
</dbReference>
<protein>
    <submittedName>
        <fullName evidence="2">VOC family protein</fullName>
    </submittedName>
</protein>
<evidence type="ECO:0000313" key="2">
    <source>
        <dbReference type="EMBL" id="PST83203.1"/>
    </source>
</evidence>
<organism evidence="2 3">
    <name type="scientific">Pedobacter yulinensis</name>
    <dbReference type="NCBI Taxonomy" id="2126353"/>
    <lineage>
        <taxon>Bacteria</taxon>
        <taxon>Pseudomonadati</taxon>
        <taxon>Bacteroidota</taxon>
        <taxon>Sphingobacteriia</taxon>
        <taxon>Sphingobacteriales</taxon>
        <taxon>Sphingobacteriaceae</taxon>
        <taxon>Pedobacter</taxon>
    </lineage>
</organism>
<accession>A0A2T3HLB6</accession>
<dbReference type="Gene3D" id="3.30.720.120">
    <property type="match status" value="1"/>
</dbReference>
<dbReference type="SUPFAM" id="SSF54593">
    <property type="entry name" value="Glyoxalase/Bleomycin resistance protein/Dihydroxybiphenyl dioxygenase"/>
    <property type="match status" value="1"/>
</dbReference>
<dbReference type="PANTHER" id="PTHR34109">
    <property type="entry name" value="BNAUNNG04460D PROTEIN-RELATED"/>
    <property type="match status" value="1"/>
</dbReference>
<dbReference type="EMBL" id="PYLS01000005">
    <property type="protein sequence ID" value="PST83203.1"/>
    <property type="molecule type" value="Genomic_DNA"/>
</dbReference>
<reference evidence="2 3" key="1">
    <citation type="submission" date="2018-03" db="EMBL/GenBank/DDBJ databases">
        <authorList>
            <person name="Keele B.F."/>
        </authorList>
    </citation>
    <scope>NUCLEOTIDE SEQUENCE [LARGE SCALE GENOMIC DNA]</scope>
    <source>
        <strain evidence="2 3">YL28-9</strain>
    </source>
</reference>
<proteinExistence type="predicted"/>
<dbReference type="Proteomes" id="UP000240912">
    <property type="component" value="Unassembled WGS sequence"/>
</dbReference>
<dbReference type="InterPro" id="IPR029068">
    <property type="entry name" value="Glyas_Bleomycin-R_OHBP_Dase"/>
</dbReference>
<sequence length="125" mass="13976">MTSNIPEGHHQVLPYLILAEAGKFYHFMQQVFGATERSRVLREDENTVMHGELQVGDTVIMYANATADWPPQPAGLFIYVDDADAAFQRARDAGGESIMEPQDQSYGRSGGIRDPFGNTWWITTP</sequence>
<dbReference type="OrthoDB" id="9795306at2"/>
<dbReference type="CDD" id="cd07246">
    <property type="entry name" value="VOC_like"/>
    <property type="match status" value="1"/>
</dbReference>
<evidence type="ECO:0000313" key="3">
    <source>
        <dbReference type="Proteomes" id="UP000240912"/>
    </source>
</evidence>
<dbReference type="Pfam" id="PF00903">
    <property type="entry name" value="Glyoxalase"/>
    <property type="match status" value="1"/>
</dbReference>
<name>A0A2T3HLB6_9SPHI</name>
<dbReference type="InterPro" id="IPR004360">
    <property type="entry name" value="Glyas_Fos-R_dOase_dom"/>
</dbReference>
<dbReference type="PROSITE" id="PS51819">
    <property type="entry name" value="VOC"/>
    <property type="match status" value="1"/>
</dbReference>